<dbReference type="RefSeq" id="WP_132400391.1">
    <property type="nucleotide sequence ID" value="NZ_SMKA01000002.1"/>
</dbReference>
<dbReference type="OrthoDB" id="9763290at2"/>
<evidence type="ECO:0000256" key="5">
    <source>
        <dbReference type="ARBA" id="ARBA00022840"/>
    </source>
</evidence>
<evidence type="ECO:0000256" key="8">
    <source>
        <dbReference type="ARBA" id="ARBA00048741"/>
    </source>
</evidence>
<feature type="binding site" evidence="10">
    <location>
        <position position="99"/>
    </location>
    <ligand>
        <name>L-glutamine</name>
        <dbReference type="ChEBI" id="CHEBI:58359"/>
    </ligand>
</feature>
<evidence type="ECO:0000313" key="13">
    <source>
        <dbReference type="EMBL" id="TDC35527.1"/>
    </source>
</evidence>
<evidence type="ECO:0000256" key="7">
    <source>
        <dbReference type="ARBA" id="ARBA00022962"/>
    </source>
</evidence>
<protein>
    <recommendedName>
        <fullName evidence="3">asparagine synthase (glutamine-hydrolyzing)</fullName>
        <ecNumber evidence="3">6.3.5.4</ecNumber>
    </recommendedName>
</protein>
<accession>A0A4R4QIN2</accession>
<organism evidence="13 14">
    <name type="scientific">Kribbella albertanoniae</name>
    <dbReference type="NCBI Taxonomy" id="1266829"/>
    <lineage>
        <taxon>Bacteria</taxon>
        <taxon>Bacillati</taxon>
        <taxon>Actinomycetota</taxon>
        <taxon>Actinomycetes</taxon>
        <taxon>Propionibacteriales</taxon>
        <taxon>Kribbellaceae</taxon>
        <taxon>Kribbella</taxon>
    </lineage>
</organism>
<dbReference type="InterPro" id="IPR017932">
    <property type="entry name" value="GATase_2_dom"/>
</dbReference>
<dbReference type="PIRSF" id="PIRSF001589">
    <property type="entry name" value="Asn_synthetase_glu-h"/>
    <property type="match status" value="1"/>
</dbReference>
<feature type="domain" description="Glutamine amidotransferase type-2" evidence="12">
    <location>
        <begin position="2"/>
        <end position="212"/>
    </location>
</feature>
<dbReference type="CDD" id="cd00712">
    <property type="entry name" value="AsnB"/>
    <property type="match status" value="1"/>
</dbReference>
<evidence type="ECO:0000259" key="12">
    <source>
        <dbReference type="PROSITE" id="PS51278"/>
    </source>
</evidence>
<dbReference type="Gene3D" id="3.60.20.10">
    <property type="entry name" value="Glutamine Phosphoribosylpyrophosphate, subunit 1, domain 1"/>
    <property type="match status" value="1"/>
</dbReference>
<dbReference type="AlphaFoldDB" id="A0A4R4QIN2"/>
<dbReference type="InterPro" id="IPR006426">
    <property type="entry name" value="Asn_synth_AEB"/>
</dbReference>
<evidence type="ECO:0000256" key="4">
    <source>
        <dbReference type="ARBA" id="ARBA00022741"/>
    </source>
</evidence>
<dbReference type="Pfam" id="PF00733">
    <property type="entry name" value="Asn_synthase"/>
    <property type="match status" value="1"/>
</dbReference>
<name>A0A4R4QIN2_9ACTN</name>
<evidence type="ECO:0000313" key="14">
    <source>
        <dbReference type="Proteomes" id="UP000295075"/>
    </source>
</evidence>
<dbReference type="GO" id="GO:0005829">
    <property type="term" value="C:cytosol"/>
    <property type="evidence" value="ECO:0007669"/>
    <property type="project" value="TreeGrafter"/>
</dbReference>
<dbReference type="InterPro" id="IPR029055">
    <property type="entry name" value="Ntn_hydrolases_N"/>
</dbReference>
<keyword evidence="13" id="KW-0436">Ligase</keyword>
<dbReference type="Proteomes" id="UP000295075">
    <property type="component" value="Unassembled WGS sequence"/>
</dbReference>
<dbReference type="PROSITE" id="PS51278">
    <property type="entry name" value="GATASE_TYPE_2"/>
    <property type="match status" value="1"/>
</dbReference>
<dbReference type="EC" id="6.3.5.4" evidence="3"/>
<comment type="pathway">
    <text evidence="1">Amino-acid biosynthesis; L-asparagine biosynthesis; L-asparagine from L-aspartate (L-Gln route): step 1/1.</text>
</comment>
<dbReference type="InterPro" id="IPR014729">
    <property type="entry name" value="Rossmann-like_a/b/a_fold"/>
</dbReference>
<dbReference type="GO" id="GO:0005524">
    <property type="term" value="F:ATP binding"/>
    <property type="evidence" value="ECO:0007669"/>
    <property type="project" value="UniProtKB-KW"/>
</dbReference>
<keyword evidence="5 10" id="KW-0067">ATP-binding</keyword>
<keyword evidence="9" id="KW-0028">Amino-acid biosynthesis</keyword>
<evidence type="ECO:0000256" key="6">
    <source>
        <dbReference type="ARBA" id="ARBA00022888"/>
    </source>
</evidence>
<dbReference type="Pfam" id="PF13537">
    <property type="entry name" value="GATase_7"/>
    <property type="match status" value="1"/>
</dbReference>
<evidence type="ECO:0000256" key="9">
    <source>
        <dbReference type="PIRSR" id="PIRSR001589-1"/>
    </source>
</evidence>
<evidence type="ECO:0000256" key="3">
    <source>
        <dbReference type="ARBA" id="ARBA00012737"/>
    </source>
</evidence>
<dbReference type="GO" id="GO:0004066">
    <property type="term" value="F:asparagine synthase (glutamine-hydrolyzing) activity"/>
    <property type="evidence" value="ECO:0007669"/>
    <property type="project" value="UniProtKB-EC"/>
</dbReference>
<dbReference type="InterPro" id="IPR051786">
    <property type="entry name" value="ASN_synthetase/amidase"/>
</dbReference>
<evidence type="ECO:0000256" key="11">
    <source>
        <dbReference type="PIRSR" id="PIRSR001589-3"/>
    </source>
</evidence>
<evidence type="ECO:0000256" key="2">
    <source>
        <dbReference type="ARBA" id="ARBA00005752"/>
    </source>
</evidence>
<keyword evidence="4 10" id="KW-0547">Nucleotide-binding</keyword>
<dbReference type="SUPFAM" id="SSF56235">
    <property type="entry name" value="N-terminal nucleophile aminohydrolases (Ntn hydrolases)"/>
    <property type="match status" value="1"/>
</dbReference>
<dbReference type="Gene3D" id="3.40.50.620">
    <property type="entry name" value="HUPs"/>
    <property type="match status" value="1"/>
</dbReference>
<feature type="active site" description="For GATase activity" evidence="9">
    <location>
        <position position="2"/>
    </location>
</feature>
<evidence type="ECO:0000256" key="1">
    <source>
        <dbReference type="ARBA" id="ARBA00005187"/>
    </source>
</evidence>
<sequence length="622" mass="69125">MCGIAGVADLDRGDAPDLGALHRMAATLDHRGPDSAGSIGIDHVGLASRRLAIVGLEHGDQPIRTDGGVVLCCNGEIFNHRELRLELARAGHRFTTDTDVEVIAHLYEDLGLDFVHRLNGQFAIALYDGRRRRLVLARDRVGIAPLHYTVAGGRLIFASEIKAVLAHPGVRREVDPTGLDMILTLPGLVSPRTMFAGISSLPPGHLLVLDDHGLVRRQYWDLDYPDAGELTAVDDAAVRGHLEGLEESLAEAIRLRTHADVPHAFYLSGGLDSSLLLGMAARSNGHDRPRTFSTVFDDARSERRFQQLLADELKTEHTELELTADGILDNLVSTVDHAECPLKGTHNVASYLLSGVAHAHGFKVVLTGEGADELFGGYLGYQFDRKRSTAGAGDRVPDAEEQARDRLWGNPRLAYGPNIAGLYRSRRELYSRSLVEQLADFDCLVQPLVDHDRLRGRHIFHQRSYLDFKLRLADHLLSDEGDRMAMAHSVETRFPFLDPHVIDRARAIPPDLMLRNSTAKYPLRRIADRYLPPSIVGRRKFSFQSFTGRELVRLDKSWVSSYLSPRRIEREGFFDPGTVATLRAKYADREFSLADVFAEDDLLTTVVTHGIFLECFQLPGRG</sequence>
<evidence type="ECO:0000256" key="10">
    <source>
        <dbReference type="PIRSR" id="PIRSR001589-2"/>
    </source>
</evidence>
<dbReference type="EMBL" id="SMKA01000002">
    <property type="protein sequence ID" value="TDC35527.1"/>
    <property type="molecule type" value="Genomic_DNA"/>
</dbReference>
<dbReference type="InterPro" id="IPR001962">
    <property type="entry name" value="Asn_synthase"/>
</dbReference>
<feature type="site" description="Important for beta-aspartyl-AMP intermediate formation" evidence="11">
    <location>
        <position position="369"/>
    </location>
</feature>
<dbReference type="InterPro" id="IPR033738">
    <property type="entry name" value="AsnB_N"/>
</dbReference>
<keyword evidence="7 9" id="KW-0315">Glutamine amidotransferase</keyword>
<comment type="similarity">
    <text evidence="2">Belongs to the asparagine synthetase family.</text>
</comment>
<comment type="catalytic activity">
    <reaction evidence="8">
        <text>L-aspartate + L-glutamine + ATP + H2O = L-asparagine + L-glutamate + AMP + diphosphate + H(+)</text>
        <dbReference type="Rhea" id="RHEA:12228"/>
        <dbReference type="ChEBI" id="CHEBI:15377"/>
        <dbReference type="ChEBI" id="CHEBI:15378"/>
        <dbReference type="ChEBI" id="CHEBI:29985"/>
        <dbReference type="ChEBI" id="CHEBI:29991"/>
        <dbReference type="ChEBI" id="CHEBI:30616"/>
        <dbReference type="ChEBI" id="CHEBI:33019"/>
        <dbReference type="ChEBI" id="CHEBI:58048"/>
        <dbReference type="ChEBI" id="CHEBI:58359"/>
        <dbReference type="ChEBI" id="CHEBI:456215"/>
        <dbReference type="EC" id="6.3.5.4"/>
    </reaction>
</comment>
<gene>
    <name evidence="13" type="primary">asnB</name>
    <name evidence="13" type="ORF">E1261_01290</name>
</gene>
<keyword evidence="6 9" id="KW-0061">Asparagine biosynthesis</keyword>
<dbReference type="PANTHER" id="PTHR43284">
    <property type="entry name" value="ASPARAGINE SYNTHETASE (GLUTAMINE-HYDROLYZING)"/>
    <property type="match status" value="1"/>
</dbReference>
<reference evidence="13 14" key="1">
    <citation type="submission" date="2019-03" db="EMBL/GenBank/DDBJ databases">
        <title>Draft genome sequences of novel Actinobacteria.</title>
        <authorList>
            <person name="Sahin N."/>
            <person name="Ay H."/>
            <person name="Saygin H."/>
        </authorList>
    </citation>
    <scope>NUCLEOTIDE SEQUENCE [LARGE SCALE GENOMIC DNA]</scope>
    <source>
        <strain evidence="13 14">JCM 30547</strain>
    </source>
</reference>
<dbReference type="SUPFAM" id="SSF52402">
    <property type="entry name" value="Adenine nucleotide alpha hydrolases-like"/>
    <property type="match status" value="1"/>
</dbReference>
<comment type="caution">
    <text evidence="13">The sequence shown here is derived from an EMBL/GenBank/DDBJ whole genome shotgun (WGS) entry which is preliminary data.</text>
</comment>
<dbReference type="GO" id="GO:0006529">
    <property type="term" value="P:asparagine biosynthetic process"/>
    <property type="evidence" value="ECO:0007669"/>
    <property type="project" value="UniProtKB-KW"/>
</dbReference>
<proteinExistence type="inferred from homology"/>
<dbReference type="NCBIfam" id="TIGR01536">
    <property type="entry name" value="asn_synth_AEB"/>
    <property type="match status" value="1"/>
</dbReference>
<dbReference type="CDD" id="cd01991">
    <property type="entry name" value="Asn_synthase_B_C"/>
    <property type="match status" value="1"/>
</dbReference>
<dbReference type="PANTHER" id="PTHR43284:SF1">
    <property type="entry name" value="ASPARAGINE SYNTHETASE"/>
    <property type="match status" value="1"/>
</dbReference>
<keyword evidence="14" id="KW-1185">Reference proteome</keyword>